<dbReference type="PANTHER" id="PTHR30480:SF13">
    <property type="entry name" value="BETA-HEXOSAMINIDASE"/>
    <property type="match status" value="1"/>
</dbReference>
<dbReference type="Proteomes" id="UP000182771">
    <property type="component" value="Unassembled WGS sequence"/>
</dbReference>
<dbReference type="InterPro" id="IPR019800">
    <property type="entry name" value="Glyco_hydro_3_AS"/>
</dbReference>
<dbReference type="SUPFAM" id="SSF56601">
    <property type="entry name" value="beta-lactamase/transpeptidase-like"/>
    <property type="match status" value="1"/>
</dbReference>
<dbReference type="GO" id="GO:0009254">
    <property type="term" value="P:peptidoglycan turnover"/>
    <property type="evidence" value="ECO:0007669"/>
    <property type="project" value="TreeGrafter"/>
</dbReference>
<evidence type="ECO:0000259" key="7">
    <source>
        <dbReference type="Pfam" id="PF00933"/>
    </source>
</evidence>
<dbReference type="PRINTS" id="PR00133">
    <property type="entry name" value="GLHYDRLASE3"/>
</dbReference>
<evidence type="ECO:0000256" key="1">
    <source>
        <dbReference type="ARBA" id="ARBA00001231"/>
    </source>
</evidence>
<evidence type="ECO:0000256" key="3">
    <source>
        <dbReference type="ARBA" id="ARBA00012663"/>
    </source>
</evidence>
<dbReference type="InterPro" id="IPR012338">
    <property type="entry name" value="Beta-lactam/transpept-like"/>
</dbReference>
<name>A0A1H2RQH9_9FLAO</name>
<comment type="similarity">
    <text evidence="2">Belongs to the glycosyl hydrolase 3 family.</text>
</comment>
<evidence type="ECO:0000256" key="5">
    <source>
        <dbReference type="ARBA" id="ARBA00023295"/>
    </source>
</evidence>
<evidence type="ECO:0000256" key="2">
    <source>
        <dbReference type="ARBA" id="ARBA00005336"/>
    </source>
</evidence>
<sequence length="968" mass="108618">MRFFFLLFFSSLVAFSQQIDPLRTKDEQAQTRWVDSLYNSMNLDQKIGQLFMVQAFSSHTAKQQKPIKDLIKKYHIGGIIFSKGSPVAQAKLTNEFQSMAKTPLLVAMDAEWGLAMRLDSVYAFPWNMTLGALKDNGLVEQTGKRIAQHCKRLGVHIDFAPDIDINTNPKNPIIGNRSFGESKFNVAQKGVALTKGMQSVGVLACGKHFPGHGDTEKDSHKTLPTVSFSRERLESTEFYPFQQLISAGVASLMVGHLNVPALDEGKPTSISYKVVSGLIKQQMGFQGLIFSDALGMKGVADYAESSQVDLQAFLAGNDILLMSSDPIKGIEALKKAYEKGEINEYRLAHSVKKILKAKYWAGLNKYKPVSLTNLTQDLNTKEDDLLVEKIYEKAITLAQNPKNVLPLKNLDTKKTAYIKFGDDSGWEFFKNLRYYQDVVQLKSGSWEALKKEMAPYDRIIIGLHRSSASPWTEYKFNAQELALLQNIVKEKKEVILSIFTKPYALLDLPDLSHFAAVVVAYQNVPFAQQKAAQLIYGAIPFEGVLPVTAHKSILFGRNLPTKPLNRLAYGLPENAGLNSKNFYKIDSIVTEAIQKQMTPSAQVLVARNGVVVYQKSFGRCTYDKNAEQVTNNTLYDLASLTKILSTLPELIDLYDKQKIKLNASLSTLLPMLSGTNKANITVKEALSHYGQLQAWLPFYRRTMDTKTKVLSSDIYNSTLTPKYPTQVAENIFITDHYRDTILQSIAKSDLIKQKKYLYSDLSYYLFQKYIENTKGKPLNELVEKDFYKSMGAYQLTYRPLDHFPKEQIAPSEEDKNFRQQLLRGYVNDQGAAMLGGVAGHAGLFGTANDVAKMMQLYLQKGYYGGVRYFSANAFDAFNKTYFISERNRRALGFDKPQLPGQGGYTCGCVSPESFGHTGFTGTLAWADPATQTIYVFLSNRTFPTADNKKLITENIRAKIQKVVQESIM</sequence>
<dbReference type="Pfam" id="PF00933">
    <property type="entry name" value="Glyco_hydro_3"/>
    <property type="match status" value="1"/>
</dbReference>
<dbReference type="InterPro" id="IPR017853">
    <property type="entry name" value="GH"/>
</dbReference>
<dbReference type="SUPFAM" id="SSF51445">
    <property type="entry name" value="(Trans)glycosidases"/>
    <property type="match status" value="1"/>
</dbReference>
<dbReference type="PROSITE" id="PS00775">
    <property type="entry name" value="GLYCOSYL_HYDROL_F3"/>
    <property type="match status" value="1"/>
</dbReference>
<accession>A0A1H2RQH9</accession>
<feature type="domain" description="Beta-lactamase-related" evidence="6">
    <location>
        <begin position="586"/>
        <end position="950"/>
    </location>
</feature>
<dbReference type="Gene3D" id="3.40.710.10">
    <property type="entry name" value="DD-peptidase/beta-lactamase superfamily"/>
    <property type="match status" value="1"/>
</dbReference>
<evidence type="ECO:0000259" key="6">
    <source>
        <dbReference type="Pfam" id="PF00144"/>
    </source>
</evidence>
<dbReference type="InterPro" id="IPR001466">
    <property type="entry name" value="Beta-lactam-related"/>
</dbReference>
<dbReference type="RefSeq" id="WP_016419800.1">
    <property type="nucleotide sequence ID" value="NZ_FNND01000001.1"/>
</dbReference>
<dbReference type="GO" id="GO:0004563">
    <property type="term" value="F:beta-N-acetylhexosaminidase activity"/>
    <property type="evidence" value="ECO:0007669"/>
    <property type="project" value="UniProtKB-EC"/>
</dbReference>
<evidence type="ECO:0000313" key="9">
    <source>
        <dbReference type="Proteomes" id="UP000182771"/>
    </source>
</evidence>
<keyword evidence="5" id="KW-0326">Glycosidase</keyword>
<dbReference type="GO" id="GO:0005975">
    <property type="term" value="P:carbohydrate metabolic process"/>
    <property type="evidence" value="ECO:0007669"/>
    <property type="project" value="InterPro"/>
</dbReference>
<dbReference type="EC" id="3.2.1.52" evidence="3"/>
<dbReference type="InterPro" id="IPR036962">
    <property type="entry name" value="Glyco_hydro_3_N_sf"/>
</dbReference>
<dbReference type="PANTHER" id="PTHR30480">
    <property type="entry name" value="BETA-HEXOSAMINIDASE-RELATED"/>
    <property type="match status" value="1"/>
</dbReference>
<evidence type="ECO:0000256" key="4">
    <source>
        <dbReference type="ARBA" id="ARBA00022801"/>
    </source>
</evidence>
<dbReference type="AlphaFoldDB" id="A0A1H2RQH9"/>
<dbReference type="Gene3D" id="3.40.50.1700">
    <property type="entry name" value="Glycoside hydrolase family 3 C-terminal domain"/>
    <property type="match status" value="1"/>
</dbReference>
<protein>
    <recommendedName>
        <fullName evidence="3">beta-N-acetylhexosaminidase</fullName>
        <ecNumber evidence="3">3.2.1.52</ecNumber>
    </recommendedName>
</protein>
<dbReference type="SUPFAM" id="SSF52279">
    <property type="entry name" value="Beta-D-glucan exohydrolase, C-terminal domain"/>
    <property type="match status" value="1"/>
</dbReference>
<dbReference type="Gene3D" id="3.20.20.300">
    <property type="entry name" value="Glycoside hydrolase, family 3, N-terminal domain"/>
    <property type="match status" value="1"/>
</dbReference>
<keyword evidence="4" id="KW-0378">Hydrolase</keyword>
<dbReference type="InterPro" id="IPR050226">
    <property type="entry name" value="NagZ_Beta-hexosaminidase"/>
</dbReference>
<dbReference type="Pfam" id="PF00144">
    <property type="entry name" value="Beta-lactamase"/>
    <property type="match status" value="1"/>
</dbReference>
<feature type="domain" description="Glycoside hydrolase family 3 N-terminal" evidence="7">
    <location>
        <begin position="43"/>
        <end position="356"/>
    </location>
</feature>
<dbReference type="OrthoDB" id="9805821at2"/>
<comment type="catalytic activity">
    <reaction evidence="1">
        <text>Hydrolysis of terminal non-reducing N-acetyl-D-hexosamine residues in N-acetyl-beta-D-hexosaminides.</text>
        <dbReference type="EC" id="3.2.1.52"/>
    </reaction>
</comment>
<proteinExistence type="inferred from homology"/>
<comment type="caution">
    <text evidence="8">The sequence shown here is derived from an EMBL/GenBank/DDBJ whole genome shotgun (WGS) entry which is preliminary data.</text>
</comment>
<dbReference type="InterPro" id="IPR001764">
    <property type="entry name" value="Glyco_hydro_3_N"/>
</dbReference>
<evidence type="ECO:0000313" key="8">
    <source>
        <dbReference type="EMBL" id="SDW21773.1"/>
    </source>
</evidence>
<gene>
    <name evidence="8" type="ORF">SAMN05444420_101552</name>
</gene>
<organism evidence="8 9">
    <name type="scientific">Capnocytophaga granulosa</name>
    <dbReference type="NCBI Taxonomy" id="45242"/>
    <lineage>
        <taxon>Bacteria</taxon>
        <taxon>Pseudomonadati</taxon>
        <taxon>Bacteroidota</taxon>
        <taxon>Flavobacteriia</taxon>
        <taxon>Flavobacteriales</taxon>
        <taxon>Flavobacteriaceae</taxon>
        <taxon>Capnocytophaga</taxon>
    </lineage>
</organism>
<dbReference type="EMBL" id="FNND01000001">
    <property type="protein sequence ID" value="SDW21773.1"/>
    <property type="molecule type" value="Genomic_DNA"/>
</dbReference>
<reference evidence="8 9" key="1">
    <citation type="submission" date="2016-10" db="EMBL/GenBank/DDBJ databases">
        <authorList>
            <person name="Varghese N."/>
            <person name="Submissions S."/>
        </authorList>
    </citation>
    <scope>NUCLEOTIDE SEQUENCE [LARGE SCALE GENOMIC DNA]</scope>
    <source>
        <strain evidence="8 9">DSM 11449</strain>
    </source>
</reference>
<keyword evidence="9" id="KW-1185">Reference proteome</keyword>
<dbReference type="GeneID" id="85017592"/>
<dbReference type="InterPro" id="IPR036881">
    <property type="entry name" value="Glyco_hydro_3_C_sf"/>
</dbReference>